<dbReference type="InterPro" id="IPR036396">
    <property type="entry name" value="Cyt_P450_sf"/>
</dbReference>
<keyword evidence="11" id="KW-0503">Monooxygenase</keyword>
<reference evidence="15" key="1">
    <citation type="submission" date="2014-03" db="EMBL/GenBank/DDBJ databases">
        <authorList>
            <person name="Aksoy S."/>
            <person name="Warren W."/>
            <person name="Wilson R.K."/>
        </authorList>
    </citation>
    <scope>NUCLEOTIDE SEQUENCE [LARGE SCALE GENOMIC DNA]</scope>
    <source>
        <strain evidence="15">IAEA</strain>
    </source>
</reference>
<keyword evidence="15" id="KW-1185">Reference proteome</keyword>
<dbReference type="PRINTS" id="PR00463">
    <property type="entry name" value="EP450I"/>
</dbReference>
<sequence length="528" mass="62136">MWLILLILGVILLVPLISLIIYIQYWHNYWRYKDIPHDRPRPLLEILKTLSKHGIKEQALEDSKYYTELYEKFKGSGPFCGFYYLLDTRILILDSGVMHQILVKNFSNFNERGCYYNISEDPLSADLLSFGGQAWQEMRLKLESLFHETELNSYQKVMQRESEKLVKMLDKQKEDLLIDMKTFLHHYALSTVASLVFGLEDEKWLQKYPLETFDHMTHLALHTRRHDPYLSALMQRYPNIFRRFGFVTTPLNVQNYFHALLSEVISERETYSEVKEDLLQNLLSIVTQELHTHEMENLRDSRELKKHLLNELLAQAFTFVRAGLEPTEKTLTYILYELAKDLVLQQRVREEILQQRAVNEDLCNYDYVQSLKLLKLIMKETVRLHPITPYLIRRTLSDYTVPNNPGYLIPKNTYVIIPVQAIHQDPCFYIQPKLFNPERFNVADDDIAGGSLLWLGCGIGPRNCVGWHFAQLQILTLLTFLLSEYEFSLDIHQQLNDDSLDTLPLKIKSLKRRSEYVEYVDGVESLVE</sequence>
<evidence type="ECO:0000256" key="2">
    <source>
        <dbReference type="ARBA" id="ARBA00004174"/>
    </source>
</evidence>
<evidence type="ECO:0000256" key="12">
    <source>
        <dbReference type="ARBA" id="ARBA00023136"/>
    </source>
</evidence>
<keyword evidence="12" id="KW-0472">Membrane</keyword>
<evidence type="ECO:0000256" key="8">
    <source>
        <dbReference type="ARBA" id="ARBA00022848"/>
    </source>
</evidence>
<dbReference type="GO" id="GO:0005506">
    <property type="term" value="F:iron ion binding"/>
    <property type="evidence" value="ECO:0007669"/>
    <property type="project" value="InterPro"/>
</dbReference>
<dbReference type="GO" id="GO:0016705">
    <property type="term" value="F:oxidoreductase activity, acting on paired donors, with incorporation or reduction of molecular oxygen"/>
    <property type="evidence" value="ECO:0007669"/>
    <property type="project" value="InterPro"/>
</dbReference>
<dbReference type="EnsemblMetazoa" id="GPAI020979-RA">
    <property type="protein sequence ID" value="GPAI020979-PA"/>
    <property type="gene ID" value="GPAI020979"/>
</dbReference>
<comment type="subcellular location">
    <subcellularLocation>
        <location evidence="3">Endoplasmic reticulum membrane</location>
        <topology evidence="3">Peripheral membrane protein</topology>
    </subcellularLocation>
    <subcellularLocation>
        <location evidence="2">Microsome membrane</location>
        <topology evidence="2">Peripheral membrane protein</topology>
    </subcellularLocation>
</comment>
<dbReference type="VEuPathDB" id="VectorBase:GPAI020979"/>
<evidence type="ECO:0000256" key="3">
    <source>
        <dbReference type="ARBA" id="ARBA00004406"/>
    </source>
</evidence>
<feature type="binding site" description="axial binding residue" evidence="13">
    <location>
        <position position="464"/>
    </location>
    <ligand>
        <name>heme</name>
        <dbReference type="ChEBI" id="CHEBI:30413"/>
    </ligand>
    <ligandPart>
        <name>Fe</name>
        <dbReference type="ChEBI" id="CHEBI:18248"/>
    </ligandPart>
</feature>
<name>A0A1A9ZPH2_GLOPL</name>
<dbReference type="GO" id="GO:0005789">
    <property type="term" value="C:endoplasmic reticulum membrane"/>
    <property type="evidence" value="ECO:0007669"/>
    <property type="project" value="UniProtKB-SubCell"/>
</dbReference>
<proteinExistence type="inferred from homology"/>
<dbReference type="GO" id="GO:0004497">
    <property type="term" value="F:monooxygenase activity"/>
    <property type="evidence" value="ECO:0007669"/>
    <property type="project" value="UniProtKB-KW"/>
</dbReference>
<dbReference type="Pfam" id="PF00067">
    <property type="entry name" value="p450"/>
    <property type="match status" value="1"/>
</dbReference>
<evidence type="ECO:0000256" key="4">
    <source>
        <dbReference type="ARBA" id="ARBA00010617"/>
    </source>
</evidence>
<evidence type="ECO:0000256" key="6">
    <source>
        <dbReference type="ARBA" id="ARBA00022723"/>
    </source>
</evidence>
<evidence type="ECO:0000256" key="5">
    <source>
        <dbReference type="ARBA" id="ARBA00022617"/>
    </source>
</evidence>
<dbReference type="PANTHER" id="PTHR24292:SF100">
    <property type="entry name" value="CYTOCHROME P450 6A16, ISOFORM B-RELATED"/>
    <property type="match status" value="1"/>
</dbReference>
<dbReference type="PANTHER" id="PTHR24292">
    <property type="entry name" value="CYTOCHROME P450"/>
    <property type="match status" value="1"/>
</dbReference>
<evidence type="ECO:0000256" key="10">
    <source>
        <dbReference type="ARBA" id="ARBA00023004"/>
    </source>
</evidence>
<comment type="cofactor">
    <cofactor evidence="1 13">
        <name>heme</name>
        <dbReference type="ChEBI" id="CHEBI:30413"/>
    </cofactor>
</comment>
<keyword evidence="6 13" id="KW-0479">Metal-binding</keyword>
<keyword evidence="5 13" id="KW-0349">Heme</keyword>
<dbReference type="SUPFAM" id="SSF48264">
    <property type="entry name" value="Cytochrome P450"/>
    <property type="match status" value="1"/>
</dbReference>
<evidence type="ECO:0000256" key="11">
    <source>
        <dbReference type="ARBA" id="ARBA00023033"/>
    </source>
</evidence>
<dbReference type="Proteomes" id="UP000092445">
    <property type="component" value="Unassembled WGS sequence"/>
</dbReference>
<evidence type="ECO:0000256" key="7">
    <source>
        <dbReference type="ARBA" id="ARBA00022824"/>
    </source>
</evidence>
<organism evidence="14 15">
    <name type="scientific">Glossina pallidipes</name>
    <name type="common">Tsetse fly</name>
    <dbReference type="NCBI Taxonomy" id="7398"/>
    <lineage>
        <taxon>Eukaryota</taxon>
        <taxon>Metazoa</taxon>
        <taxon>Ecdysozoa</taxon>
        <taxon>Arthropoda</taxon>
        <taxon>Hexapoda</taxon>
        <taxon>Insecta</taxon>
        <taxon>Pterygota</taxon>
        <taxon>Neoptera</taxon>
        <taxon>Endopterygota</taxon>
        <taxon>Diptera</taxon>
        <taxon>Brachycera</taxon>
        <taxon>Muscomorpha</taxon>
        <taxon>Hippoboscoidea</taxon>
        <taxon>Glossinidae</taxon>
        <taxon>Glossina</taxon>
    </lineage>
</organism>
<dbReference type="InterPro" id="IPR001128">
    <property type="entry name" value="Cyt_P450"/>
</dbReference>
<keyword evidence="9" id="KW-0560">Oxidoreductase</keyword>
<dbReference type="PRINTS" id="PR00385">
    <property type="entry name" value="P450"/>
</dbReference>
<keyword evidence="10 13" id="KW-0408">Iron</keyword>
<protein>
    <recommendedName>
        <fullName evidence="16">Cytochrome P450</fullName>
    </recommendedName>
</protein>
<evidence type="ECO:0000256" key="13">
    <source>
        <dbReference type="PIRSR" id="PIRSR602401-1"/>
    </source>
</evidence>
<dbReference type="AlphaFoldDB" id="A0A1A9ZPH2"/>
<evidence type="ECO:0000256" key="1">
    <source>
        <dbReference type="ARBA" id="ARBA00001971"/>
    </source>
</evidence>
<keyword evidence="8" id="KW-0492">Microsome</keyword>
<evidence type="ECO:0000313" key="14">
    <source>
        <dbReference type="EnsemblMetazoa" id="GPAI020979-PA"/>
    </source>
</evidence>
<reference evidence="14" key="2">
    <citation type="submission" date="2020-05" db="UniProtKB">
        <authorList>
            <consortium name="EnsemblMetazoa"/>
        </authorList>
    </citation>
    <scope>IDENTIFICATION</scope>
    <source>
        <strain evidence="14">IAEA</strain>
    </source>
</reference>
<dbReference type="InterPro" id="IPR050476">
    <property type="entry name" value="Insect_CytP450_Detox"/>
</dbReference>
<dbReference type="GO" id="GO:0020037">
    <property type="term" value="F:heme binding"/>
    <property type="evidence" value="ECO:0007669"/>
    <property type="project" value="InterPro"/>
</dbReference>
<keyword evidence="7" id="KW-0256">Endoplasmic reticulum</keyword>
<evidence type="ECO:0000313" key="15">
    <source>
        <dbReference type="Proteomes" id="UP000092445"/>
    </source>
</evidence>
<comment type="similarity">
    <text evidence="4">Belongs to the cytochrome P450 family.</text>
</comment>
<dbReference type="STRING" id="7398.A0A1A9ZPH2"/>
<evidence type="ECO:0008006" key="16">
    <source>
        <dbReference type="Google" id="ProtNLM"/>
    </source>
</evidence>
<evidence type="ECO:0000256" key="9">
    <source>
        <dbReference type="ARBA" id="ARBA00023002"/>
    </source>
</evidence>
<dbReference type="Gene3D" id="1.10.630.10">
    <property type="entry name" value="Cytochrome P450"/>
    <property type="match status" value="1"/>
</dbReference>
<dbReference type="InterPro" id="IPR002401">
    <property type="entry name" value="Cyt_P450_E_grp-I"/>
</dbReference>
<accession>A0A1A9ZPH2</accession>